<feature type="domain" description="N-acetyltransferase" evidence="1">
    <location>
        <begin position="6"/>
        <end position="55"/>
    </location>
</feature>
<protein>
    <submittedName>
        <fullName evidence="2">GNAT family N-acetyltransferase</fullName>
    </submittedName>
</protein>
<dbReference type="Pfam" id="PF00583">
    <property type="entry name" value="Acetyltransf_1"/>
    <property type="match status" value="1"/>
</dbReference>
<dbReference type="Gene3D" id="3.40.630.30">
    <property type="match status" value="1"/>
</dbReference>
<dbReference type="InterPro" id="IPR000182">
    <property type="entry name" value="GNAT_dom"/>
</dbReference>
<gene>
    <name evidence="2" type="ORF">J4727_09455</name>
</gene>
<evidence type="ECO:0000313" key="2">
    <source>
        <dbReference type="EMBL" id="MBO1916177.1"/>
    </source>
</evidence>
<evidence type="ECO:0000313" key="3">
    <source>
        <dbReference type="Proteomes" id="UP000664477"/>
    </source>
</evidence>
<organism evidence="2 3">
    <name type="scientific">Providencia rettgeri</name>
    <dbReference type="NCBI Taxonomy" id="587"/>
    <lineage>
        <taxon>Bacteria</taxon>
        <taxon>Pseudomonadati</taxon>
        <taxon>Pseudomonadota</taxon>
        <taxon>Gammaproteobacteria</taxon>
        <taxon>Enterobacterales</taxon>
        <taxon>Morganellaceae</taxon>
        <taxon>Providencia</taxon>
    </lineage>
</organism>
<evidence type="ECO:0000259" key="1">
    <source>
        <dbReference type="Pfam" id="PF00583"/>
    </source>
</evidence>
<dbReference type="Proteomes" id="UP000664477">
    <property type="component" value="Unassembled WGS sequence"/>
</dbReference>
<dbReference type="CDD" id="cd04301">
    <property type="entry name" value="NAT_SF"/>
    <property type="match status" value="1"/>
</dbReference>
<sequence length="56" mass="6805">MFDYYINRGIYVDDEPVGFVQYYSNHENGRPEEVFIDQLMIDIKHQRKGFGSRLFR</sequence>
<accession>A0A939NH59</accession>
<dbReference type="GO" id="GO:0016747">
    <property type="term" value="F:acyltransferase activity, transferring groups other than amino-acyl groups"/>
    <property type="evidence" value="ECO:0007669"/>
    <property type="project" value="InterPro"/>
</dbReference>
<name>A0A939NH59_PRORE</name>
<dbReference type="AlphaFoldDB" id="A0A939NH59"/>
<dbReference type="EMBL" id="JAGETQ010000041">
    <property type="protein sequence ID" value="MBO1916177.1"/>
    <property type="molecule type" value="Genomic_DNA"/>
</dbReference>
<dbReference type="SUPFAM" id="SSF55729">
    <property type="entry name" value="Acyl-CoA N-acyltransferases (Nat)"/>
    <property type="match status" value="1"/>
</dbReference>
<comment type="caution">
    <text evidence="2">The sequence shown here is derived from an EMBL/GenBank/DDBJ whole genome shotgun (WGS) entry which is preliminary data.</text>
</comment>
<proteinExistence type="predicted"/>
<reference evidence="2" key="1">
    <citation type="submission" date="2021-03" db="EMBL/GenBank/DDBJ databases">
        <title>Molecular epidemiology and mechanisms of colistin and carbapenem resistance in Enterobacteriaceae from clinical isolates, the environment and porcine samples in Pretoria, South Africa.</title>
        <authorList>
            <person name="Bogoshi D."/>
            <person name="Mbelle N.M."/>
            <person name="Naidoo V."/>
            <person name="Osei Sekyere J."/>
        </authorList>
    </citation>
    <scope>NUCLEOTIDE SEQUENCE</scope>
    <source>
        <strain evidence="2">C052</strain>
    </source>
</reference>
<dbReference type="InterPro" id="IPR016181">
    <property type="entry name" value="Acyl_CoA_acyltransferase"/>
</dbReference>